<evidence type="ECO:0000313" key="4">
    <source>
        <dbReference type="Proteomes" id="UP001186944"/>
    </source>
</evidence>
<reference evidence="3" key="1">
    <citation type="submission" date="2019-08" db="EMBL/GenBank/DDBJ databases">
        <title>The improved chromosome-level genome for the pearl oyster Pinctada fucata martensii using PacBio sequencing and Hi-C.</title>
        <authorList>
            <person name="Zheng Z."/>
        </authorList>
    </citation>
    <scope>NUCLEOTIDE SEQUENCE</scope>
    <source>
        <strain evidence="3">ZZ-2019</strain>
        <tissue evidence="3">Adductor muscle</tissue>
    </source>
</reference>
<evidence type="ECO:0000313" key="3">
    <source>
        <dbReference type="EMBL" id="KAK3106087.1"/>
    </source>
</evidence>
<dbReference type="InterPro" id="IPR027417">
    <property type="entry name" value="P-loop_NTPase"/>
</dbReference>
<dbReference type="InterPro" id="IPR036388">
    <property type="entry name" value="WH-like_DNA-bd_sf"/>
</dbReference>
<dbReference type="Gene3D" id="1.10.10.10">
    <property type="entry name" value="Winged helix-like DNA-binding domain superfamily/Winged helix DNA-binding domain"/>
    <property type="match status" value="1"/>
</dbReference>
<evidence type="ECO:0000256" key="1">
    <source>
        <dbReference type="ARBA" id="ARBA00022737"/>
    </source>
</evidence>
<evidence type="ECO:0000259" key="2">
    <source>
        <dbReference type="Pfam" id="PF16095"/>
    </source>
</evidence>
<gene>
    <name evidence="3" type="ORF">FSP39_012531</name>
</gene>
<dbReference type="PANTHER" id="PTHR47679">
    <property type="entry name" value="PROTEIN TORNADO 1"/>
    <property type="match status" value="1"/>
</dbReference>
<feature type="non-terminal residue" evidence="3">
    <location>
        <position position="1"/>
    </location>
</feature>
<dbReference type="InterPro" id="IPR032171">
    <property type="entry name" value="COR-A"/>
</dbReference>
<sequence length="457" mass="53248">LTDFAGQLIYYTTHQTYLTSRGLYLLVFNLALGLDGVVEDEDLYPGKNQHRHMIDFLEYWIAMIVTYARGEHSNFPKIILIGTHRDKIRNENEIRKIKDGIQDRFNDLITSSQLVLRDDLFIDARNMSDETRTTIRRVILEEGMRYKEFGERVPSSWIALQEKLIELKEKRQIIVHLDVIRKLNSELKIPLKNEELEVFLKFLHNMGYVLYFDSPNLRDKIILDPKVVIDAMRSFITCERFVLQFWKKRSFNQMRRSGKVQVSHILEVLEEKRLATLSDNTYSAHMLGIMIKLDLICVPVIYNKGQRVSPDFCLVPCMMNVIVPQVPFELFNREKALTITFSSDEILPPAIFNRLVCSCLSCWEIFEGHFYNGLVVLRSGRFHLIEMKRDIKRIIVTFGHIKSAKRPDAQWCLAMKMFLKATIHKILAIYSVALRSTITCDSSDIDDLKDDAKADVS</sequence>
<dbReference type="EMBL" id="VSWD01000003">
    <property type="protein sequence ID" value="KAK3106087.1"/>
    <property type="molecule type" value="Genomic_DNA"/>
</dbReference>
<dbReference type="Gene3D" id="3.40.50.300">
    <property type="entry name" value="P-loop containing nucleotide triphosphate hydrolases"/>
    <property type="match status" value="1"/>
</dbReference>
<dbReference type="AlphaFoldDB" id="A0AA89C4W0"/>
<name>A0AA89C4W0_PINIB</name>
<dbReference type="Pfam" id="PF16095">
    <property type="entry name" value="COR-A"/>
    <property type="match status" value="1"/>
</dbReference>
<organism evidence="3 4">
    <name type="scientific">Pinctada imbricata</name>
    <name type="common">Atlantic pearl-oyster</name>
    <name type="synonym">Pinctada martensii</name>
    <dbReference type="NCBI Taxonomy" id="66713"/>
    <lineage>
        <taxon>Eukaryota</taxon>
        <taxon>Metazoa</taxon>
        <taxon>Spiralia</taxon>
        <taxon>Lophotrochozoa</taxon>
        <taxon>Mollusca</taxon>
        <taxon>Bivalvia</taxon>
        <taxon>Autobranchia</taxon>
        <taxon>Pteriomorphia</taxon>
        <taxon>Pterioida</taxon>
        <taxon>Pterioidea</taxon>
        <taxon>Pteriidae</taxon>
        <taxon>Pinctada</taxon>
    </lineage>
</organism>
<feature type="domain" description="COR" evidence="2">
    <location>
        <begin position="154"/>
        <end position="295"/>
    </location>
</feature>
<comment type="caution">
    <text evidence="3">The sequence shown here is derived from an EMBL/GenBank/DDBJ whole genome shotgun (WGS) entry which is preliminary data.</text>
</comment>
<protein>
    <recommendedName>
        <fullName evidence="2">COR domain-containing protein</fullName>
    </recommendedName>
</protein>
<keyword evidence="1" id="KW-0677">Repeat</keyword>
<dbReference type="Proteomes" id="UP001186944">
    <property type="component" value="Unassembled WGS sequence"/>
</dbReference>
<keyword evidence="4" id="KW-1185">Reference proteome</keyword>
<dbReference type="PANTHER" id="PTHR47679:SF2">
    <property type="entry name" value="C-TERMINAL OF ROC (COR) DOMAIN-CONTAINING PROTEIN"/>
    <property type="match status" value="1"/>
</dbReference>
<accession>A0AA89C4W0</accession>
<proteinExistence type="predicted"/>